<organism evidence="3 4">
    <name type="scientific">Nesterenkonia sphaerica</name>
    <dbReference type="NCBI Taxonomy" id="1804988"/>
    <lineage>
        <taxon>Bacteria</taxon>
        <taxon>Bacillati</taxon>
        <taxon>Actinomycetota</taxon>
        <taxon>Actinomycetes</taxon>
        <taxon>Micrococcales</taxon>
        <taxon>Micrococcaceae</taxon>
        <taxon>Nesterenkonia</taxon>
    </lineage>
</organism>
<dbReference type="OrthoDB" id="9810761at2"/>
<reference evidence="3 4" key="1">
    <citation type="submission" date="2019-05" db="EMBL/GenBank/DDBJ databases">
        <title>Nesterenkonia sp. GY239, isolated from the Southern Atlantic Ocean.</title>
        <authorList>
            <person name="Zhang G."/>
        </authorList>
    </citation>
    <scope>NUCLEOTIDE SEQUENCE [LARGE SCALE GENOMIC DNA]</scope>
    <source>
        <strain evidence="3 4">GY239</strain>
    </source>
</reference>
<accession>A0A5R9A9P1</accession>
<proteinExistence type="inferred from homology"/>
<dbReference type="PANTHER" id="PTHR30486:SF6">
    <property type="entry name" value="TYPE IV PILUS RETRACTATION ATPASE PILT"/>
    <property type="match status" value="1"/>
</dbReference>
<dbReference type="AlphaFoldDB" id="A0A5R9A9P1"/>
<dbReference type="Gene3D" id="3.40.50.300">
    <property type="entry name" value="P-loop containing nucleotide triphosphate hydrolases"/>
    <property type="match status" value="1"/>
</dbReference>
<comment type="caution">
    <text evidence="3">The sequence shown here is derived from an EMBL/GenBank/DDBJ whole genome shotgun (WGS) entry which is preliminary data.</text>
</comment>
<dbReference type="PANTHER" id="PTHR30486">
    <property type="entry name" value="TWITCHING MOTILITY PROTEIN PILT"/>
    <property type="match status" value="1"/>
</dbReference>
<dbReference type="GO" id="GO:0016887">
    <property type="term" value="F:ATP hydrolysis activity"/>
    <property type="evidence" value="ECO:0007669"/>
    <property type="project" value="InterPro"/>
</dbReference>
<dbReference type="RefSeq" id="WP_138170234.1">
    <property type="nucleotide sequence ID" value="NZ_VAWA01000008.1"/>
</dbReference>
<sequence length="397" mass="43423">MDAVSIVEDEVRESIRRQGIDPSNDPTSIRRMVDAAVADYDKRSMVAALPVLGEPQSAATRIFHSVAGLGELQPLLDDPDVEEIWWNEPEQVFVSRAGRSELTSVTLTENRVKDLVERMLKASGRRLDYSTPFVDASLADGSRLHVVIPDVTRDAWAVNIRKFIARTNSLDDMVHMGSLSAEAAEFLSTCVSAGLNVLICGATGAGKTTMLNALASAIGPRERVVTVEEVFELDIPLRDTVGLQCRQANLEGYGEIPLRRLVKEALRMRPDRLIVGEVREAESLDMLIAMNSGLPGMSTVHANSAHDALTKLCTLPLLAGENITSDFVVPTVASCLDLVVHCVRTPQGNRYVSEILAIGSRVEAGTIETTTVFRHDGHRLLRRREAVFEHQKLPGAL</sequence>
<dbReference type="Pfam" id="PF00437">
    <property type="entry name" value="T2SSE"/>
    <property type="match status" value="1"/>
</dbReference>
<comment type="similarity">
    <text evidence="1">Belongs to the GSP E family.</text>
</comment>
<evidence type="ECO:0000259" key="2">
    <source>
        <dbReference type="Pfam" id="PF00437"/>
    </source>
</evidence>
<feature type="domain" description="Bacterial type II secretion system protein E" evidence="2">
    <location>
        <begin position="70"/>
        <end position="344"/>
    </location>
</feature>
<dbReference type="EMBL" id="VAWA01000008">
    <property type="protein sequence ID" value="TLP75492.1"/>
    <property type="molecule type" value="Genomic_DNA"/>
</dbReference>
<dbReference type="InterPro" id="IPR050921">
    <property type="entry name" value="T4SS_GSP_E_ATPase"/>
</dbReference>
<dbReference type="Gene3D" id="3.30.450.380">
    <property type="match status" value="1"/>
</dbReference>
<dbReference type="CDD" id="cd01130">
    <property type="entry name" value="VirB11-like_ATPase"/>
    <property type="match status" value="1"/>
</dbReference>
<protein>
    <submittedName>
        <fullName evidence="3">CpaF family protein</fullName>
    </submittedName>
</protein>
<name>A0A5R9A9P1_9MICC</name>
<evidence type="ECO:0000313" key="3">
    <source>
        <dbReference type="EMBL" id="TLP75492.1"/>
    </source>
</evidence>
<evidence type="ECO:0000256" key="1">
    <source>
        <dbReference type="ARBA" id="ARBA00006611"/>
    </source>
</evidence>
<dbReference type="InterPro" id="IPR027417">
    <property type="entry name" value="P-loop_NTPase"/>
</dbReference>
<keyword evidence="4" id="KW-1185">Reference proteome</keyword>
<dbReference type="SUPFAM" id="SSF52540">
    <property type="entry name" value="P-loop containing nucleoside triphosphate hydrolases"/>
    <property type="match status" value="1"/>
</dbReference>
<evidence type="ECO:0000313" key="4">
    <source>
        <dbReference type="Proteomes" id="UP000306544"/>
    </source>
</evidence>
<dbReference type="InterPro" id="IPR001482">
    <property type="entry name" value="T2SS/T4SS_dom"/>
</dbReference>
<dbReference type="Proteomes" id="UP000306544">
    <property type="component" value="Unassembled WGS sequence"/>
</dbReference>
<gene>
    <name evidence="3" type="ORF">FEF27_07475</name>
</gene>